<dbReference type="Gene3D" id="3.20.20.100">
    <property type="entry name" value="NADP-dependent oxidoreductase domain"/>
    <property type="match status" value="1"/>
</dbReference>
<dbReference type="InterPro" id="IPR018170">
    <property type="entry name" value="Aldo/ket_reductase_CS"/>
</dbReference>
<evidence type="ECO:0000259" key="7">
    <source>
        <dbReference type="Pfam" id="PF00248"/>
    </source>
</evidence>
<dbReference type="GO" id="GO:0051596">
    <property type="term" value="P:methylglyoxal catabolic process"/>
    <property type="evidence" value="ECO:0007669"/>
    <property type="project" value="TreeGrafter"/>
</dbReference>
<dbReference type="GO" id="GO:1990002">
    <property type="term" value="F:methylglyoxal reductase (NADPH) (acetol producing) activity"/>
    <property type="evidence" value="ECO:0007669"/>
    <property type="project" value="TreeGrafter"/>
</dbReference>
<name>A0A1P8K2Y4_9BURK</name>
<feature type="active site" description="Proton donor" evidence="4">
    <location>
        <position position="51"/>
    </location>
</feature>
<comment type="similarity">
    <text evidence="1">Belongs to the aldo/keto reductase family.</text>
</comment>
<keyword evidence="9" id="KW-1185">Reference proteome</keyword>
<protein>
    <submittedName>
        <fullName evidence="8">2,5-didehydrogluconate reductase</fullName>
    </submittedName>
</protein>
<dbReference type="PANTHER" id="PTHR43827">
    <property type="entry name" value="2,5-DIKETO-D-GLUCONIC ACID REDUCTASE"/>
    <property type="match status" value="1"/>
</dbReference>
<evidence type="ECO:0000313" key="9">
    <source>
        <dbReference type="Proteomes" id="UP000186609"/>
    </source>
</evidence>
<dbReference type="InterPro" id="IPR036812">
    <property type="entry name" value="NAD(P)_OxRdtase_dom_sf"/>
</dbReference>
<proteinExistence type="inferred from homology"/>
<feature type="site" description="Lowers pKa of active site Tyr" evidence="6">
    <location>
        <position position="76"/>
    </location>
</feature>
<evidence type="ECO:0000256" key="5">
    <source>
        <dbReference type="PIRSR" id="PIRSR000097-2"/>
    </source>
</evidence>
<dbReference type="OrthoDB" id="9772407at2"/>
<dbReference type="Pfam" id="PF00248">
    <property type="entry name" value="Aldo_ket_red"/>
    <property type="match status" value="1"/>
</dbReference>
<evidence type="ECO:0000256" key="2">
    <source>
        <dbReference type="ARBA" id="ARBA00022857"/>
    </source>
</evidence>
<dbReference type="PROSITE" id="PS00798">
    <property type="entry name" value="ALDOKETO_REDUCTASE_1"/>
    <property type="match status" value="1"/>
</dbReference>
<dbReference type="Proteomes" id="UP000186609">
    <property type="component" value="Chromosome"/>
</dbReference>
<dbReference type="InterPro" id="IPR023210">
    <property type="entry name" value="NADP_OxRdtase_dom"/>
</dbReference>
<evidence type="ECO:0000256" key="6">
    <source>
        <dbReference type="PIRSR" id="PIRSR000097-3"/>
    </source>
</evidence>
<dbReference type="PANTHER" id="PTHR43827:SF3">
    <property type="entry name" value="NADP-DEPENDENT OXIDOREDUCTASE DOMAIN-CONTAINING PROTEIN"/>
    <property type="match status" value="1"/>
</dbReference>
<dbReference type="PRINTS" id="PR00069">
    <property type="entry name" value="ALDKETRDTASE"/>
</dbReference>
<dbReference type="STRING" id="1842727.RD110_00195"/>
<dbReference type="InterPro" id="IPR020471">
    <property type="entry name" value="AKR"/>
</dbReference>
<keyword evidence="3" id="KW-0560">Oxidoreductase</keyword>
<sequence length="280" mass="30752">MTLHTKRLGAGPATIPSLGFGTFRMPGADVLDILPQALAIGYRHVDTAQIYGNEAEVGQAIEGSNVPRQEIFLTTKVWVDHYRTGDLQKSVETSLQKLRTDHVDLLLLHWPNPKVPFNETIQALNAVQRAGMARHIGVSNLNTTQMAEAARLSAAPLVTNQVEYHPYLNQDRLLQAAHAANMTVTAYYGLADGTVVNDPLLRAIGERHGKSAVQVTLRWLVQQPSVVALTKTVQPARALSNFDIFDFELSADEMAAVHALTARHQRFVRPDGLAPEWDAA</sequence>
<evidence type="ECO:0000256" key="3">
    <source>
        <dbReference type="ARBA" id="ARBA00023002"/>
    </source>
</evidence>
<dbReference type="SUPFAM" id="SSF51430">
    <property type="entry name" value="NAD(P)-linked oxidoreductase"/>
    <property type="match status" value="1"/>
</dbReference>
<organism evidence="8 9">
    <name type="scientific">Rhodoferax koreensis</name>
    <dbReference type="NCBI Taxonomy" id="1842727"/>
    <lineage>
        <taxon>Bacteria</taxon>
        <taxon>Pseudomonadati</taxon>
        <taxon>Pseudomonadota</taxon>
        <taxon>Betaproteobacteria</taxon>
        <taxon>Burkholderiales</taxon>
        <taxon>Comamonadaceae</taxon>
        <taxon>Rhodoferax</taxon>
    </lineage>
</organism>
<feature type="domain" description="NADP-dependent oxidoreductase" evidence="7">
    <location>
        <begin position="18"/>
        <end position="260"/>
    </location>
</feature>
<dbReference type="RefSeq" id="WP_076204114.1">
    <property type="nucleotide sequence ID" value="NZ_CP019236.1"/>
</dbReference>
<gene>
    <name evidence="8" type="ORF">RD110_00195</name>
</gene>
<dbReference type="AlphaFoldDB" id="A0A1P8K2Y4"/>
<evidence type="ECO:0000313" key="8">
    <source>
        <dbReference type="EMBL" id="APW40368.1"/>
    </source>
</evidence>
<feature type="binding site" evidence="5">
    <location>
        <position position="109"/>
    </location>
    <ligand>
        <name>substrate</name>
    </ligand>
</feature>
<dbReference type="EMBL" id="CP019236">
    <property type="protein sequence ID" value="APW40368.1"/>
    <property type="molecule type" value="Genomic_DNA"/>
</dbReference>
<reference evidence="8 9" key="1">
    <citation type="submission" date="2017-01" db="EMBL/GenBank/DDBJ databases">
        <authorList>
            <person name="Mah S.A."/>
            <person name="Swanson W.J."/>
            <person name="Moy G.W."/>
            <person name="Vacquier V.D."/>
        </authorList>
    </citation>
    <scope>NUCLEOTIDE SEQUENCE [LARGE SCALE GENOMIC DNA]</scope>
    <source>
        <strain evidence="8 9">DCY110</strain>
    </source>
</reference>
<evidence type="ECO:0000256" key="1">
    <source>
        <dbReference type="ARBA" id="ARBA00007905"/>
    </source>
</evidence>
<evidence type="ECO:0000256" key="4">
    <source>
        <dbReference type="PIRSR" id="PIRSR000097-1"/>
    </source>
</evidence>
<dbReference type="KEGG" id="rhy:RD110_00195"/>
<dbReference type="PIRSF" id="PIRSF000097">
    <property type="entry name" value="AKR"/>
    <property type="match status" value="1"/>
</dbReference>
<dbReference type="CDD" id="cd19140">
    <property type="entry name" value="AKR_AKR3F3"/>
    <property type="match status" value="1"/>
</dbReference>
<accession>A0A1P8K2Y4</accession>
<keyword evidence="2" id="KW-0521">NADP</keyword>